<sequence>MLGAEGVELGEGLMEGQAAASLAEHDLEVLAGGLDGVEATDEVPGREAEAAVAGREHRERGPQGVEGCVEDLDALAEALAQLGLGDRPARALEDLDGGVEEVDPGLGRAALEGEALAAEILDLATAPQHAREQPGGDPVGQPDLFAGQIEQVVGHPLTVGALALHDPPGQGDEAPLPEVELGEVPGQRDVAATDDQAGVGQRAAAEQLLQLAHAHGAVAGGHVGQDPAAPRLADVEDLGRVIGVVEDQGGLGPLDEQAAQVRLVVAELLADELEEDRVGGRPARVAQGPGEALVGQLGLAPALAGEQEVVAVPAVGLPVVGQHAPGQVADELRAIDEGLEEGVVFELAEPQVGGVAAGLGQGRAEPAHPARVGAEPDEAAPLELADALAGDAEGRADRLEGLGVTQGAAAAQDDLGVALVEVREPSLPELEDRGEGVGVEALLGVGGGAAVEVGGRGVAARELDDLLEGPGQGRAPDPASLADLLLGPGDELADGLDRFAVAEGQHPRGRIELLDPLGQDVLGQDLGELVPAGVFEVFEVLEGRRGRADVGEVEALGPGELRALERGRELVDGLARRLLGEEPLDLTQRGLAEGAQREQPGAG</sequence>
<feature type="compositionally biased region" description="Basic and acidic residues" evidence="1">
    <location>
        <begin position="43"/>
        <end position="61"/>
    </location>
</feature>
<dbReference type="AlphaFoldDB" id="A0A2S9YFE0"/>
<accession>A0A2S9YFE0</accession>
<dbReference type="EMBL" id="PVNK01000070">
    <property type="protein sequence ID" value="PRQ03752.1"/>
    <property type="molecule type" value="Genomic_DNA"/>
</dbReference>
<dbReference type="Proteomes" id="UP000237968">
    <property type="component" value="Unassembled WGS sequence"/>
</dbReference>
<comment type="caution">
    <text evidence="2">The sequence shown here is derived from an EMBL/GenBank/DDBJ whole genome shotgun (WGS) entry which is preliminary data.</text>
</comment>
<name>A0A2S9YFE0_9BACT</name>
<protein>
    <submittedName>
        <fullName evidence="2">Uncharacterized protein</fullName>
    </submittedName>
</protein>
<feature type="region of interest" description="Disordered" evidence="1">
    <location>
        <begin position="39"/>
        <end position="63"/>
    </location>
</feature>
<keyword evidence="3" id="KW-1185">Reference proteome</keyword>
<organism evidence="2 3">
    <name type="scientific">Enhygromyxa salina</name>
    <dbReference type="NCBI Taxonomy" id="215803"/>
    <lineage>
        <taxon>Bacteria</taxon>
        <taxon>Pseudomonadati</taxon>
        <taxon>Myxococcota</taxon>
        <taxon>Polyangia</taxon>
        <taxon>Nannocystales</taxon>
        <taxon>Nannocystaceae</taxon>
        <taxon>Enhygromyxa</taxon>
    </lineage>
</organism>
<gene>
    <name evidence="2" type="ORF">ENSA5_13020</name>
</gene>
<proteinExistence type="predicted"/>
<reference evidence="2 3" key="1">
    <citation type="submission" date="2018-03" db="EMBL/GenBank/DDBJ databases">
        <title>Draft Genome Sequences of the Obligatory Marine Myxobacteria Enhygromyxa salina SWB005.</title>
        <authorList>
            <person name="Poehlein A."/>
            <person name="Moghaddam J.A."/>
            <person name="Harms H."/>
            <person name="Alanjari M."/>
            <person name="Koenig G.M."/>
            <person name="Daniel R."/>
            <person name="Schaeberle T.F."/>
        </authorList>
    </citation>
    <scope>NUCLEOTIDE SEQUENCE [LARGE SCALE GENOMIC DNA]</scope>
    <source>
        <strain evidence="2 3">SWB005</strain>
    </source>
</reference>
<evidence type="ECO:0000313" key="2">
    <source>
        <dbReference type="EMBL" id="PRQ03752.1"/>
    </source>
</evidence>
<evidence type="ECO:0000256" key="1">
    <source>
        <dbReference type="SAM" id="MobiDB-lite"/>
    </source>
</evidence>
<evidence type="ECO:0000313" key="3">
    <source>
        <dbReference type="Proteomes" id="UP000237968"/>
    </source>
</evidence>